<accession>A0A4V1IYF9</accession>
<sequence>FWGPLLKDYEGMTSKHPRRVAHRMQQGIPDAVRGMCWQVMSGPRDPDLDAQYASLLELPCRDARTIEKDLPRTYPQHPYFKEEASGGQAALGRVVRAYAVYDDGVGYCQGMAFIAGALLLHMPEEAAFGVLVRLMVSYGLRGHYTPRMPGLRRRLHQFTRLLERHDPDIAQLLDGEGIAPEAFVAPWLLTCFGYRSPLTLVLRTLDVLLAEGPEALVRVAVAIVRLGRDRILQAGAD</sequence>
<keyword evidence="1" id="KW-0343">GTPase activation</keyword>
<evidence type="ECO:0000313" key="4">
    <source>
        <dbReference type="Proteomes" id="UP000267251"/>
    </source>
</evidence>
<feature type="non-terminal residue" evidence="3">
    <location>
        <position position="237"/>
    </location>
</feature>
<proteinExistence type="predicted"/>
<dbReference type="Gene3D" id="1.10.8.270">
    <property type="entry name" value="putative rabgap domain of human tbc1 domain family member 14 like domains"/>
    <property type="match status" value="1"/>
</dbReference>
<feature type="domain" description="Rab-GAP TBC" evidence="2">
    <location>
        <begin position="27"/>
        <end position="212"/>
    </location>
</feature>
<evidence type="ECO:0000259" key="2">
    <source>
        <dbReference type="PROSITE" id="PS50086"/>
    </source>
</evidence>
<organism evidence="3 4">
    <name type="scientific">Piptocephalis cylindrospora</name>
    <dbReference type="NCBI Taxonomy" id="1907219"/>
    <lineage>
        <taxon>Eukaryota</taxon>
        <taxon>Fungi</taxon>
        <taxon>Fungi incertae sedis</taxon>
        <taxon>Zoopagomycota</taxon>
        <taxon>Zoopagomycotina</taxon>
        <taxon>Zoopagomycetes</taxon>
        <taxon>Zoopagales</taxon>
        <taxon>Piptocephalidaceae</taxon>
        <taxon>Piptocephalis</taxon>
    </lineage>
</organism>
<dbReference type="EMBL" id="KZ987837">
    <property type="protein sequence ID" value="RKP14419.1"/>
    <property type="molecule type" value="Genomic_DNA"/>
</dbReference>
<dbReference type="GO" id="GO:0005096">
    <property type="term" value="F:GTPase activator activity"/>
    <property type="evidence" value="ECO:0007669"/>
    <property type="project" value="UniProtKB-KW"/>
</dbReference>
<dbReference type="FunFam" id="1.10.8.270:FF:000001">
    <property type="entry name" value="TBC1 domain family member 1"/>
    <property type="match status" value="1"/>
</dbReference>
<gene>
    <name evidence="3" type="ORF">BJ684DRAFT_4228</name>
</gene>
<dbReference type="Gene3D" id="1.10.10.750">
    <property type="entry name" value="Ypt/Rab-GAP domain of gyp1p, domain 1"/>
    <property type="match status" value="1"/>
</dbReference>
<evidence type="ECO:0000256" key="1">
    <source>
        <dbReference type="ARBA" id="ARBA00022468"/>
    </source>
</evidence>
<dbReference type="GO" id="GO:0031267">
    <property type="term" value="F:small GTPase binding"/>
    <property type="evidence" value="ECO:0007669"/>
    <property type="project" value="TreeGrafter"/>
</dbReference>
<dbReference type="Proteomes" id="UP000267251">
    <property type="component" value="Unassembled WGS sequence"/>
</dbReference>
<dbReference type="PANTHER" id="PTHR47219">
    <property type="entry name" value="RAB GTPASE-ACTIVATING PROTEIN 1-LIKE"/>
    <property type="match status" value="1"/>
</dbReference>
<dbReference type="PANTHER" id="PTHR47219:SF9">
    <property type="entry name" value="GTPASE ACTIVATING PROTEIN AND CENTROSOME-ASSOCIATED, ISOFORM B"/>
    <property type="match status" value="1"/>
</dbReference>
<keyword evidence="4" id="KW-1185">Reference proteome</keyword>
<dbReference type="InterPro" id="IPR050302">
    <property type="entry name" value="Rab_GAP_TBC_domain"/>
</dbReference>
<dbReference type="PROSITE" id="PS50086">
    <property type="entry name" value="TBC_RABGAP"/>
    <property type="match status" value="1"/>
</dbReference>
<dbReference type="SMART" id="SM00164">
    <property type="entry name" value="TBC"/>
    <property type="match status" value="1"/>
</dbReference>
<dbReference type="InterPro" id="IPR035969">
    <property type="entry name" value="Rab-GAP_TBC_sf"/>
</dbReference>
<dbReference type="Pfam" id="PF00566">
    <property type="entry name" value="RabGAP-TBC"/>
    <property type="match status" value="1"/>
</dbReference>
<dbReference type="Gene3D" id="1.10.472.80">
    <property type="entry name" value="Ypt/Rab-GAP domain of gyp1p, domain 3"/>
    <property type="match status" value="1"/>
</dbReference>
<dbReference type="AlphaFoldDB" id="A0A4V1IYF9"/>
<evidence type="ECO:0000313" key="3">
    <source>
        <dbReference type="EMBL" id="RKP14419.1"/>
    </source>
</evidence>
<dbReference type="InterPro" id="IPR000195">
    <property type="entry name" value="Rab-GAP-TBC_dom"/>
</dbReference>
<reference evidence="4" key="1">
    <citation type="journal article" date="2018" name="Nat. Microbiol.">
        <title>Leveraging single-cell genomics to expand the fungal tree of life.</title>
        <authorList>
            <person name="Ahrendt S.R."/>
            <person name="Quandt C.A."/>
            <person name="Ciobanu D."/>
            <person name="Clum A."/>
            <person name="Salamov A."/>
            <person name="Andreopoulos B."/>
            <person name="Cheng J.F."/>
            <person name="Woyke T."/>
            <person name="Pelin A."/>
            <person name="Henrissat B."/>
            <person name="Reynolds N.K."/>
            <person name="Benny G.L."/>
            <person name="Smith M.E."/>
            <person name="James T.Y."/>
            <person name="Grigoriev I.V."/>
        </authorList>
    </citation>
    <scope>NUCLEOTIDE SEQUENCE [LARGE SCALE GENOMIC DNA]</scope>
</reference>
<dbReference type="OrthoDB" id="295078at2759"/>
<dbReference type="SUPFAM" id="SSF47923">
    <property type="entry name" value="Ypt/Rab-GAP domain of gyp1p"/>
    <property type="match status" value="2"/>
</dbReference>
<name>A0A4V1IYF9_9FUNG</name>
<feature type="non-terminal residue" evidence="3">
    <location>
        <position position="1"/>
    </location>
</feature>
<protein>
    <submittedName>
        <fullName evidence="3">Rab-GTPase-TBC domain-containing protein</fullName>
    </submittedName>
</protein>